<gene>
    <name evidence="3" type="ORF">FBUS_08272</name>
</gene>
<dbReference type="Proteomes" id="UP000728185">
    <property type="component" value="Unassembled WGS sequence"/>
</dbReference>
<dbReference type="EMBL" id="LUCM01010174">
    <property type="protein sequence ID" value="KAA0185846.1"/>
    <property type="molecule type" value="Genomic_DNA"/>
</dbReference>
<evidence type="ECO:0000259" key="2">
    <source>
        <dbReference type="Pfam" id="PF03962"/>
    </source>
</evidence>
<feature type="coiled-coil region" evidence="1">
    <location>
        <begin position="56"/>
        <end position="90"/>
    </location>
</feature>
<dbReference type="AlphaFoldDB" id="A0A8E0RKL1"/>
<evidence type="ECO:0000313" key="4">
    <source>
        <dbReference type="Proteomes" id="UP000728185"/>
    </source>
</evidence>
<dbReference type="Pfam" id="PF03962">
    <property type="entry name" value="Mnd1"/>
    <property type="match status" value="1"/>
</dbReference>
<evidence type="ECO:0000256" key="1">
    <source>
        <dbReference type="SAM" id="Coils"/>
    </source>
</evidence>
<sequence length="164" mass="19222">MSVKDVLMSLVHDGMVDTEKIGTCVYFWAFPNKATQKASWFVFRISRYCLQHKGTIQKLKEDIVATRARTARLKNALQEARTARQDTDERRKVLDELDSKRASFNDLTTELFDLRRLDPDRLRSLEEERQVALDSANRWTGKLHPPHCWYNKKDAGKISFQVEY</sequence>
<keyword evidence="4" id="KW-1185">Reference proteome</keyword>
<dbReference type="OrthoDB" id="273345at2759"/>
<reference evidence="3" key="1">
    <citation type="submission" date="2019-05" db="EMBL/GenBank/DDBJ databases">
        <title>Annotation for the trematode Fasciolopsis buski.</title>
        <authorList>
            <person name="Choi Y.-J."/>
        </authorList>
    </citation>
    <scope>NUCLEOTIDE SEQUENCE</scope>
    <source>
        <strain evidence="3">HT</strain>
        <tissue evidence="3">Whole worm</tissue>
    </source>
</reference>
<feature type="domain" description="Mnd1 HTH" evidence="2">
    <location>
        <begin position="1"/>
        <end position="31"/>
    </location>
</feature>
<dbReference type="InterPro" id="IPR040453">
    <property type="entry name" value="Mnd1_HTH"/>
</dbReference>
<accession>A0A8E0RKL1</accession>
<comment type="caution">
    <text evidence="3">The sequence shown here is derived from an EMBL/GenBank/DDBJ whole genome shotgun (WGS) entry which is preliminary data.</text>
</comment>
<proteinExistence type="predicted"/>
<protein>
    <submittedName>
        <fullName evidence="3">Meiotic nuclear division protein 1</fullName>
    </submittedName>
</protein>
<organism evidence="3 4">
    <name type="scientific">Fasciolopsis buskii</name>
    <dbReference type="NCBI Taxonomy" id="27845"/>
    <lineage>
        <taxon>Eukaryota</taxon>
        <taxon>Metazoa</taxon>
        <taxon>Spiralia</taxon>
        <taxon>Lophotrochozoa</taxon>
        <taxon>Platyhelminthes</taxon>
        <taxon>Trematoda</taxon>
        <taxon>Digenea</taxon>
        <taxon>Plagiorchiida</taxon>
        <taxon>Echinostomata</taxon>
        <taxon>Echinostomatoidea</taxon>
        <taxon>Fasciolidae</taxon>
        <taxon>Fasciolopsis</taxon>
    </lineage>
</organism>
<name>A0A8E0RKL1_9TREM</name>
<keyword evidence="1" id="KW-0175">Coiled coil</keyword>
<evidence type="ECO:0000313" key="3">
    <source>
        <dbReference type="EMBL" id="KAA0185846.1"/>
    </source>
</evidence>